<dbReference type="RefSeq" id="WP_092319283.1">
    <property type="nucleotide sequence ID" value="NZ_FOKY01000009.1"/>
</dbReference>
<gene>
    <name evidence="1" type="ORF">SAMN02745150_01020</name>
</gene>
<dbReference type="Proteomes" id="UP000240042">
    <property type="component" value="Unassembled WGS sequence"/>
</dbReference>
<name>A0A1I1EFR0_BREAD</name>
<proteinExistence type="predicted"/>
<reference evidence="2" key="1">
    <citation type="submission" date="2016-10" db="EMBL/GenBank/DDBJ databases">
        <authorList>
            <person name="Varghese N."/>
            <person name="Submissions S."/>
        </authorList>
    </citation>
    <scope>NUCLEOTIDE SEQUENCE [LARGE SCALE GENOMIC DNA]</scope>
    <source>
        <strain evidence="2">ATCC 43811</strain>
    </source>
</reference>
<dbReference type="AlphaFoldDB" id="A0A1I1EFR0"/>
<dbReference type="Pfam" id="PF04488">
    <property type="entry name" value="Gly_transf_sug"/>
    <property type="match status" value="1"/>
</dbReference>
<dbReference type="OrthoDB" id="9802987at2"/>
<evidence type="ECO:0008006" key="3">
    <source>
        <dbReference type="Google" id="ProtNLM"/>
    </source>
</evidence>
<dbReference type="Gene3D" id="3.90.550.20">
    <property type="match status" value="1"/>
</dbReference>
<dbReference type="InterPro" id="IPR029044">
    <property type="entry name" value="Nucleotide-diphossugar_trans"/>
</dbReference>
<sequence length="320" mass="37767">MQNPKILHRIYFANMPPYEDLFLHYLDTWKAEMPGYTIMQWNTSNLPLKTGNTWVQKALVDKQPVFLSEYYRWFVLKEHGSIYLDADCEIINGKKLDSLLNELYSTRAYEGFLGIEEKNNGHPTAQTVALKPNSDLANFMLMMYDQYLSGPLWHWKESRNLLGPQLITLYFLENGYTKNNGYPIIDQPEIHANIKIYPQEYFSPKFGLTGKTLNYTENTCVYHLFSNLNINHHADSEYAKEKKQARRFHELQEYLKTMKIPAVDHSHKESFNKLLNLFKKILNKLYNVFPQNNIIRKLSSKIFKLCCLIYKKIKLQTIKL</sequence>
<dbReference type="EMBL" id="FOKY01000009">
    <property type="protein sequence ID" value="SFB83783.1"/>
    <property type="molecule type" value="Genomic_DNA"/>
</dbReference>
<dbReference type="SUPFAM" id="SSF53448">
    <property type="entry name" value="Nucleotide-diphospho-sugar transferases"/>
    <property type="match status" value="1"/>
</dbReference>
<protein>
    <recommendedName>
        <fullName evidence="3">Glycosyltransferase sugar-binding region containing DXD motif-containing protein</fullName>
    </recommendedName>
</protein>
<keyword evidence="2" id="KW-1185">Reference proteome</keyword>
<evidence type="ECO:0000313" key="2">
    <source>
        <dbReference type="Proteomes" id="UP000240042"/>
    </source>
</evidence>
<organism evidence="1 2">
    <name type="scientific">Brevinema andersonii</name>
    <dbReference type="NCBI Taxonomy" id="34097"/>
    <lineage>
        <taxon>Bacteria</taxon>
        <taxon>Pseudomonadati</taxon>
        <taxon>Spirochaetota</taxon>
        <taxon>Spirochaetia</taxon>
        <taxon>Brevinematales</taxon>
        <taxon>Brevinemataceae</taxon>
        <taxon>Brevinema</taxon>
    </lineage>
</organism>
<dbReference type="InterPro" id="IPR007577">
    <property type="entry name" value="GlycoTrfase_DXD_sugar-bd_CS"/>
</dbReference>
<accession>A0A1I1EFR0</accession>
<evidence type="ECO:0000313" key="1">
    <source>
        <dbReference type="EMBL" id="SFB83783.1"/>
    </source>
</evidence>